<name>A0AAV5WPK7_9BILA</name>
<proteinExistence type="predicted"/>
<protein>
    <recommendedName>
        <fullName evidence="3">Four helix bundle protein</fullName>
    </recommendedName>
</protein>
<accession>A0AAV5WPK7</accession>
<gene>
    <name evidence="1" type="ORF">PFISCL1PPCAC_25498</name>
</gene>
<dbReference type="Proteomes" id="UP001432322">
    <property type="component" value="Unassembled WGS sequence"/>
</dbReference>
<feature type="non-terminal residue" evidence="1">
    <location>
        <position position="116"/>
    </location>
</feature>
<keyword evidence="2" id="KW-1185">Reference proteome</keyword>
<dbReference type="EMBL" id="BTSY01000006">
    <property type="protein sequence ID" value="GMT34201.1"/>
    <property type="molecule type" value="Genomic_DNA"/>
</dbReference>
<sequence length="116" mass="13490">SQHLRRRLLKAMRNMTASSIGENIVRAFANTRQVSGNILEIQSVTEIYELRKVLTGIVYCRIEIYPILITLADCENLKRMHFRTIKHVARAEHHLQQLISCEQFAEGRDQLTIDEI</sequence>
<evidence type="ECO:0008006" key="3">
    <source>
        <dbReference type="Google" id="ProtNLM"/>
    </source>
</evidence>
<reference evidence="1" key="1">
    <citation type="submission" date="2023-10" db="EMBL/GenBank/DDBJ databases">
        <title>Genome assembly of Pristionchus species.</title>
        <authorList>
            <person name="Yoshida K."/>
            <person name="Sommer R.J."/>
        </authorList>
    </citation>
    <scope>NUCLEOTIDE SEQUENCE</scope>
    <source>
        <strain evidence="1">RS5133</strain>
    </source>
</reference>
<comment type="caution">
    <text evidence="1">The sequence shown here is derived from an EMBL/GenBank/DDBJ whole genome shotgun (WGS) entry which is preliminary data.</text>
</comment>
<feature type="non-terminal residue" evidence="1">
    <location>
        <position position="1"/>
    </location>
</feature>
<organism evidence="1 2">
    <name type="scientific">Pristionchus fissidentatus</name>
    <dbReference type="NCBI Taxonomy" id="1538716"/>
    <lineage>
        <taxon>Eukaryota</taxon>
        <taxon>Metazoa</taxon>
        <taxon>Ecdysozoa</taxon>
        <taxon>Nematoda</taxon>
        <taxon>Chromadorea</taxon>
        <taxon>Rhabditida</taxon>
        <taxon>Rhabditina</taxon>
        <taxon>Diplogasteromorpha</taxon>
        <taxon>Diplogasteroidea</taxon>
        <taxon>Neodiplogasteridae</taxon>
        <taxon>Pristionchus</taxon>
    </lineage>
</organism>
<evidence type="ECO:0000313" key="2">
    <source>
        <dbReference type="Proteomes" id="UP001432322"/>
    </source>
</evidence>
<dbReference type="AlphaFoldDB" id="A0AAV5WPK7"/>
<evidence type="ECO:0000313" key="1">
    <source>
        <dbReference type="EMBL" id="GMT34201.1"/>
    </source>
</evidence>